<dbReference type="SMART" id="SM00507">
    <property type="entry name" value="HNHc"/>
    <property type="match status" value="1"/>
</dbReference>
<gene>
    <name evidence="4" type="ORF">GCM10009720_13310</name>
</gene>
<evidence type="ECO:0000256" key="1">
    <source>
        <dbReference type="ARBA" id="ARBA00023450"/>
    </source>
</evidence>
<feature type="region of interest" description="Disordered" evidence="2">
    <location>
        <begin position="395"/>
        <end position="479"/>
    </location>
</feature>
<sequence>MSLEQTVQRSSALVADLEAVCEDLVEMDPAGSEAEAIELLAVLERSKSALSAVQAKHTAVLEQYRLNKQAAAGVPKDRWGTGLASEVGLARGDSPARGKRHLDTAHALVGCLPNTLHALEAGVIHEEHAQVVATETKWLSTQHRRMVDERIAHRLDGVGPRTLGNLVRGEAQKLDQVTARDRQERSRSQRRVSVRPAPGGMAYISALVPMPQAVVVLACLHKAATSRVADGDTVDPANPSGPRRTRDQLMADLLIERATGQTTAPAVAAEVQLVMTDAALFGEGQAPAWLTGHGPIPAKTARDWVADPNAEVFLRRVFTRPENHQLVGMESRRRAFPEGLKRMVTLRDGVCRTPYCDAPIQQIDHITPVNNGGPTSWDNASGLCAACNQTKEATGWRHEGNPDHLTVITPTGHQYTTTTPPVSTAEPPDTGDPPEEHGPDDTGPPDDPDDGPPDIDPNPRFDTNNYRHHHTEITMRIAA</sequence>
<dbReference type="InterPro" id="IPR002711">
    <property type="entry name" value="HNH"/>
</dbReference>
<evidence type="ECO:0000256" key="2">
    <source>
        <dbReference type="SAM" id="MobiDB-lite"/>
    </source>
</evidence>
<name>A0ABP5FZH7_9MICC</name>
<feature type="compositionally biased region" description="Low complexity" evidence="2">
    <location>
        <begin position="409"/>
        <end position="421"/>
    </location>
</feature>
<evidence type="ECO:0000313" key="5">
    <source>
        <dbReference type="Proteomes" id="UP001501461"/>
    </source>
</evidence>
<evidence type="ECO:0000259" key="3">
    <source>
        <dbReference type="SMART" id="SM00507"/>
    </source>
</evidence>
<dbReference type="Gene3D" id="1.10.30.50">
    <property type="match status" value="1"/>
</dbReference>
<dbReference type="Pfam" id="PF01844">
    <property type="entry name" value="HNH"/>
    <property type="match status" value="1"/>
</dbReference>
<feature type="compositionally biased region" description="Acidic residues" evidence="2">
    <location>
        <begin position="443"/>
        <end position="453"/>
    </location>
</feature>
<dbReference type="Proteomes" id="UP001501461">
    <property type="component" value="Unassembled WGS sequence"/>
</dbReference>
<dbReference type="InterPro" id="IPR003870">
    <property type="entry name" value="DUF222"/>
</dbReference>
<dbReference type="EMBL" id="BAAAMN010000020">
    <property type="protein sequence ID" value="GAA2034071.1"/>
    <property type="molecule type" value="Genomic_DNA"/>
</dbReference>
<organism evidence="4 5">
    <name type="scientific">Yaniella flava</name>
    <dbReference type="NCBI Taxonomy" id="287930"/>
    <lineage>
        <taxon>Bacteria</taxon>
        <taxon>Bacillati</taxon>
        <taxon>Actinomycetota</taxon>
        <taxon>Actinomycetes</taxon>
        <taxon>Micrococcales</taxon>
        <taxon>Micrococcaceae</taxon>
        <taxon>Yaniella</taxon>
    </lineage>
</organism>
<dbReference type="RefSeq" id="WP_343956849.1">
    <property type="nucleotide sequence ID" value="NZ_BAAAMN010000020.1"/>
</dbReference>
<comment type="similarity">
    <text evidence="1">Belongs to the Rv1128c/1148c/1588c/1702c/1945/3466 family.</text>
</comment>
<feature type="compositionally biased region" description="Basic and acidic residues" evidence="2">
    <location>
        <begin position="174"/>
        <end position="187"/>
    </location>
</feature>
<dbReference type="CDD" id="cd00085">
    <property type="entry name" value="HNHc"/>
    <property type="match status" value="1"/>
</dbReference>
<feature type="domain" description="HNH nuclease" evidence="3">
    <location>
        <begin position="339"/>
        <end position="389"/>
    </location>
</feature>
<comment type="caution">
    <text evidence="4">The sequence shown here is derived from an EMBL/GenBank/DDBJ whole genome shotgun (WGS) entry which is preliminary data.</text>
</comment>
<keyword evidence="5" id="KW-1185">Reference proteome</keyword>
<feature type="region of interest" description="Disordered" evidence="2">
    <location>
        <begin position="174"/>
        <end position="194"/>
    </location>
</feature>
<proteinExistence type="inferred from homology"/>
<accession>A0ABP5FZH7</accession>
<dbReference type="Pfam" id="PF02720">
    <property type="entry name" value="DUF222"/>
    <property type="match status" value="1"/>
</dbReference>
<dbReference type="InterPro" id="IPR003615">
    <property type="entry name" value="HNH_nuc"/>
</dbReference>
<evidence type="ECO:0000313" key="4">
    <source>
        <dbReference type="EMBL" id="GAA2034071.1"/>
    </source>
</evidence>
<protein>
    <submittedName>
        <fullName evidence="4">DUF222 domain-containing protein</fullName>
    </submittedName>
</protein>
<reference evidence="5" key="1">
    <citation type="journal article" date="2019" name="Int. J. Syst. Evol. Microbiol.">
        <title>The Global Catalogue of Microorganisms (GCM) 10K type strain sequencing project: providing services to taxonomists for standard genome sequencing and annotation.</title>
        <authorList>
            <consortium name="The Broad Institute Genomics Platform"/>
            <consortium name="The Broad Institute Genome Sequencing Center for Infectious Disease"/>
            <person name="Wu L."/>
            <person name="Ma J."/>
        </authorList>
    </citation>
    <scope>NUCLEOTIDE SEQUENCE [LARGE SCALE GENOMIC DNA]</scope>
    <source>
        <strain evidence="5">JCM 13595</strain>
    </source>
</reference>